<comment type="similarity">
    <text evidence="1">Belongs to the caleosin family.</text>
</comment>
<dbReference type="AlphaFoldDB" id="A0A6G1LG03"/>
<dbReference type="PANTHER" id="PTHR31495">
    <property type="entry name" value="PEROXYGENASE 3-RELATED"/>
    <property type="match status" value="1"/>
</dbReference>
<evidence type="ECO:0000313" key="3">
    <source>
        <dbReference type="EMBL" id="KAF2771550.1"/>
    </source>
</evidence>
<feature type="domain" description="EF-hand" evidence="2">
    <location>
        <begin position="191"/>
        <end position="226"/>
    </location>
</feature>
<dbReference type="PROSITE" id="PS50222">
    <property type="entry name" value="EF_HAND_2"/>
    <property type="match status" value="1"/>
</dbReference>
<accession>A0A6G1LG03</accession>
<evidence type="ECO:0000313" key="4">
    <source>
        <dbReference type="Proteomes" id="UP000799436"/>
    </source>
</evidence>
<name>A0A6G1LG03_9PEZI</name>
<dbReference type="InterPro" id="IPR002048">
    <property type="entry name" value="EF_hand_dom"/>
</dbReference>
<dbReference type="InterPro" id="IPR011992">
    <property type="entry name" value="EF-hand-dom_pair"/>
</dbReference>
<organism evidence="3 4">
    <name type="scientific">Teratosphaeria nubilosa</name>
    <dbReference type="NCBI Taxonomy" id="161662"/>
    <lineage>
        <taxon>Eukaryota</taxon>
        <taxon>Fungi</taxon>
        <taxon>Dikarya</taxon>
        <taxon>Ascomycota</taxon>
        <taxon>Pezizomycotina</taxon>
        <taxon>Dothideomycetes</taxon>
        <taxon>Dothideomycetidae</taxon>
        <taxon>Mycosphaerellales</taxon>
        <taxon>Teratosphaeriaceae</taxon>
        <taxon>Teratosphaeria</taxon>
    </lineage>
</organism>
<dbReference type="PANTHER" id="PTHR31495:SF0">
    <property type="entry name" value="BINDING PROTEIN CALEOSIN, PUTATIVE (AFU_ORTHOLOGUE AFUA_5G13750)-RELATED"/>
    <property type="match status" value="1"/>
</dbReference>
<dbReference type="SUPFAM" id="SSF47473">
    <property type="entry name" value="EF-hand"/>
    <property type="match status" value="1"/>
</dbReference>
<dbReference type="OrthoDB" id="640742at2759"/>
<dbReference type="Proteomes" id="UP000799436">
    <property type="component" value="Unassembled WGS sequence"/>
</dbReference>
<dbReference type="InterPro" id="IPR007736">
    <property type="entry name" value="Caleosin-related"/>
</dbReference>
<dbReference type="Pfam" id="PF05042">
    <property type="entry name" value="Caleosin"/>
    <property type="match status" value="1"/>
</dbReference>
<reference evidence="3" key="1">
    <citation type="journal article" date="2020" name="Stud. Mycol.">
        <title>101 Dothideomycetes genomes: a test case for predicting lifestyles and emergence of pathogens.</title>
        <authorList>
            <person name="Haridas S."/>
            <person name="Albert R."/>
            <person name="Binder M."/>
            <person name="Bloem J."/>
            <person name="Labutti K."/>
            <person name="Salamov A."/>
            <person name="Andreopoulos B."/>
            <person name="Baker S."/>
            <person name="Barry K."/>
            <person name="Bills G."/>
            <person name="Bluhm B."/>
            <person name="Cannon C."/>
            <person name="Castanera R."/>
            <person name="Culley D."/>
            <person name="Daum C."/>
            <person name="Ezra D."/>
            <person name="Gonzalez J."/>
            <person name="Henrissat B."/>
            <person name="Kuo A."/>
            <person name="Liang C."/>
            <person name="Lipzen A."/>
            <person name="Lutzoni F."/>
            <person name="Magnuson J."/>
            <person name="Mondo S."/>
            <person name="Nolan M."/>
            <person name="Ohm R."/>
            <person name="Pangilinan J."/>
            <person name="Park H.-J."/>
            <person name="Ramirez L."/>
            <person name="Alfaro M."/>
            <person name="Sun H."/>
            <person name="Tritt A."/>
            <person name="Yoshinaga Y."/>
            <person name="Zwiers L.-H."/>
            <person name="Turgeon B."/>
            <person name="Goodwin S."/>
            <person name="Spatafora J."/>
            <person name="Crous P."/>
            <person name="Grigoriev I."/>
        </authorList>
    </citation>
    <scope>NUCLEOTIDE SEQUENCE</scope>
    <source>
        <strain evidence="3">CBS 116005</strain>
    </source>
</reference>
<proteinExistence type="inferred from homology"/>
<dbReference type="GO" id="GO:0005509">
    <property type="term" value="F:calcium ion binding"/>
    <property type="evidence" value="ECO:0007669"/>
    <property type="project" value="InterPro"/>
</dbReference>
<sequence>MAPSLVDTVLAPIPSKGNGDIAWSEKSEHLVKRVSKDDVNHWPPQKPYTVCIDSVPVTIERLPHIWNEGDRLIDPGTARANIAPTNESPEGTLEDDWAERHKHMTVVQQHCSYWDKDGDGVIWPIDTYNGVRAWGWNVFLSLLATFIINFNLSYPTGPGWLPDPFFRIWIKNVHKDKHGSDSMSYDNEGRFRPQHFEDFFSKYDQDNKGGLNIYDLARALKGQRMAFDFFGWSAAFLEWLATYLLLWPEDGVLRKEDVRRVFDGSIFQKKADDYAEKCAREGRMRKAIRYSRTGY</sequence>
<evidence type="ECO:0000259" key="2">
    <source>
        <dbReference type="PROSITE" id="PS50222"/>
    </source>
</evidence>
<protein>
    <submittedName>
        <fullName evidence="3">Caleosin-domain-containing protein</fullName>
    </submittedName>
</protein>
<keyword evidence="4" id="KW-1185">Reference proteome</keyword>
<dbReference type="GO" id="GO:0004497">
    <property type="term" value="F:monooxygenase activity"/>
    <property type="evidence" value="ECO:0007669"/>
    <property type="project" value="TreeGrafter"/>
</dbReference>
<dbReference type="EMBL" id="ML995819">
    <property type="protein sequence ID" value="KAF2771550.1"/>
    <property type="molecule type" value="Genomic_DNA"/>
</dbReference>
<gene>
    <name evidence="3" type="ORF">EJ03DRAFT_325580</name>
</gene>
<evidence type="ECO:0000256" key="1">
    <source>
        <dbReference type="ARBA" id="ARBA00006765"/>
    </source>
</evidence>